<dbReference type="OrthoDB" id="2285229at2759"/>
<sequence length="1175" mass="134616">MSLQCPRCTFIATLRTYRPRQLPRHNRLILPAIPRRTLTTTLPLSRSSASRIKYEKMRKYKQEQDELAVLALVERIEKLHPGDTLTITEDEQRYMPSVYNCYRDNDVQIPKFHMEVIRRTKVEFGKFDKIPGLYENRPPPKDPRLYDSKLDEFAETVDGAADMLDQPRRQNESENSNPRRTPSGGPRQIVYENQGSPFTKNKLKPAREHFTSDGPKPNPKKLVYENQVSNETMRQRLHDEWRRRENDHEVAFKRGTNVDVILEKLMENASWQVEPGDEAATTNASSETGYDDAYDLDPETYASRAVELTPGSLVEVRYLESSVPILAVFLKNKTGNYSRDSFLLTPQGSILRSAVDMARFTLPDFIPVEQVDALLESIRSKGRLEPTIVQSITKLVREFKAKVHVRYPTFNARMDKLHAELVSSGSEKGKIKTVTTDQVAMKMLGAPDPSNEDRYAAHLALLARRDLFSVNEGWEEETTWEIKSLERVERAKKIEKIIRESIADKNSEGGKMVHGFVVKARKIIDFSRQTRREGKGVDEMDEELGVEWTDEEMELLRAFEEALVYRRGQSVTLKSLYPHILGLLNRYDNGRLLDEQRLFEFLGEVGVCSPWEDSVLRERELGLPGHRASAEAENDGKLYDTIEKEEGSVEKLGLKDMMEGIRHDWGEMPVYCIDDAETKDIDDGVSLEEIEGSEDVWLHVHVANPTAFLPMDHWISKIAARRMQTFYGPARNYSMVPLRLSVEKLGLAPNRPAITFSIRVHSETGEHKDTRIRASTVRNVKRVSYAYVDKVVGAKAAETVVLSNRPQTEKKEEPEPDVNDKDLEILKNFHKLGWELLQRRVRKGCMEVSKQANIDVRVDNEHGNAIHPGLLKKPVLDVYEPTITLTFSELSRSKETFSSASAVREAMTVAGEAAAEWSNQRGMMQMYRQHAFTWPSEAEEKKWFELLKKAKGEDGIVPLDFWKLYFPAGGSKMTPHMERHTALGLDGYIKVTSPLRRFADFVSHHIIQRQLLAEHEDYKGDDKEELRKPMFTEEEMMNFCKDIRHREQIFKSADNAAVRLWGIRLLKQLWGSEDPRLPKEVDVEIISVAKHPNPASGEIKGLGISGARVYMPGNIGRAVKYGDVVKAKLSPWHWSTDSNNAQIVALEYSDFVRTMGDVQKEFFERIGEGVRWDQK</sequence>
<accession>A0A437A701</accession>
<dbReference type="STRING" id="97331.A0A437A701"/>
<reference evidence="3 4" key="1">
    <citation type="submission" date="2019-01" db="EMBL/GenBank/DDBJ databases">
        <title>Intercellular communication is required for trap formation in the nematode-trapping fungus Duddingtonia flagrans.</title>
        <authorList>
            <person name="Youssar L."/>
            <person name="Wernet V."/>
            <person name="Hensel N."/>
            <person name="Hildebrandt H.-G."/>
            <person name="Fischer R."/>
        </authorList>
    </citation>
    <scope>NUCLEOTIDE SEQUENCE [LARGE SCALE GENOMIC DNA]</scope>
    <source>
        <strain evidence="3 4">CBS H-5679</strain>
    </source>
</reference>
<dbReference type="GO" id="GO:0000932">
    <property type="term" value="C:P-body"/>
    <property type="evidence" value="ECO:0007669"/>
    <property type="project" value="TreeGrafter"/>
</dbReference>
<evidence type="ECO:0000313" key="3">
    <source>
        <dbReference type="EMBL" id="RVD86810.1"/>
    </source>
</evidence>
<dbReference type="InterPro" id="IPR001900">
    <property type="entry name" value="RNase_II/R"/>
</dbReference>
<feature type="domain" description="RNB" evidence="2">
    <location>
        <begin position="662"/>
        <end position="1013"/>
    </location>
</feature>
<dbReference type="PANTHER" id="PTHR23355:SF65">
    <property type="entry name" value="EXORIBONUCLEASE CYT-4, PUTATIVE (AFU_ORTHOLOGUE AFUA_7G01550)-RELATED"/>
    <property type="match status" value="1"/>
</dbReference>
<dbReference type="InterPro" id="IPR050180">
    <property type="entry name" value="RNR_Ribonuclease"/>
</dbReference>
<dbReference type="SMART" id="SM00955">
    <property type="entry name" value="RNB"/>
    <property type="match status" value="1"/>
</dbReference>
<dbReference type="EMBL" id="SAEB01000006">
    <property type="protein sequence ID" value="RVD86810.1"/>
    <property type="molecule type" value="Genomic_DNA"/>
</dbReference>
<dbReference type="AlphaFoldDB" id="A0A437A701"/>
<dbReference type="Proteomes" id="UP000283090">
    <property type="component" value="Unassembled WGS sequence"/>
</dbReference>
<evidence type="ECO:0000259" key="2">
    <source>
        <dbReference type="SMART" id="SM00955"/>
    </source>
</evidence>
<name>A0A437A701_ARTFL</name>
<dbReference type="GeneID" id="93587377"/>
<dbReference type="Pfam" id="PF00773">
    <property type="entry name" value="RNB"/>
    <property type="match status" value="1"/>
</dbReference>
<organism evidence="3 4">
    <name type="scientific">Arthrobotrys flagrans</name>
    <name type="common">Nematode-trapping fungus</name>
    <name type="synonym">Trichothecium flagrans</name>
    <dbReference type="NCBI Taxonomy" id="97331"/>
    <lineage>
        <taxon>Eukaryota</taxon>
        <taxon>Fungi</taxon>
        <taxon>Dikarya</taxon>
        <taxon>Ascomycota</taxon>
        <taxon>Pezizomycotina</taxon>
        <taxon>Orbiliomycetes</taxon>
        <taxon>Orbiliales</taxon>
        <taxon>Orbiliaceae</taxon>
        <taxon>Arthrobotrys</taxon>
    </lineage>
</organism>
<dbReference type="RefSeq" id="XP_067492354.1">
    <property type="nucleotide sequence ID" value="XM_067634269.1"/>
</dbReference>
<dbReference type="GO" id="GO:0003723">
    <property type="term" value="F:RNA binding"/>
    <property type="evidence" value="ECO:0007669"/>
    <property type="project" value="InterPro"/>
</dbReference>
<keyword evidence="4" id="KW-1185">Reference proteome</keyword>
<proteinExistence type="predicted"/>
<comment type="caution">
    <text evidence="3">The sequence shown here is derived from an EMBL/GenBank/DDBJ whole genome shotgun (WGS) entry which is preliminary data.</text>
</comment>
<feature type="region of interest" description="Disordered" evidence="1">
    <location>
        <begin position="275"/>
        <end position="294"/>
    </location>
</feature>
<evidence type="ECO:0000313" key="4">
    <source>
        <dbReference type="Proteomes" id="UP000283090"/>
    </source>
</evidence>
<dbReference type="GO" id="GO:0006402">
    <property type="term" value="P:mRNA catabolic process"/>
    <property type="evidence" value="ECO:0007669"/>
    <property type="project" value="TreeGrafter"/>
</dbReference>
<dbReference type="GO" id="GO:0000175">
    <property type="term" value="F:3'-5'-RNA exonuclease activity"/>
    <property type="evidence" value="ECO:0007669"/>
    <property type="project" value="TreeGrafter"/>
</dbReference>
<evidence type="ECO:0000256" key="1">
    <source>
        <dbReference type="SAM" id="MobiDB-lite"/>
    </source>
</evidence>
<protein>
    <recommendedName>
        <fullName evidence="2">RNB domain-containing protein</fullName>
    </recommendedName>
</protein>
<dbReference type="InterPro" id="IPR012340">
    <property type="entry name" value="NA-bd_OB-fold"/>
</dbReference>
<dbReference type="SUPFAM" id="SSF50249">
    <property type="entry name" value="Nucleic acid-binding proteins"/>
    <property type="match status" value="1"/>
</dbReference>
<dbReference type="PANTHER" id="PTHR23355">
    <property type="entry name" value="RIBONUCLEASE"/>
    <property type="match status" value="1"/>
</dbReference>
<dbReference type="VEuPathDB" id="FungiDB:DFL_005066"/>
<gene>
    <name evidence="3" type="ORF">DFL_005066</name>
</gene>
<feature type="region of interest" description="Disordered" evidence="1">
    <location>
        <begin position="160"/>
        <end position="226"/>
    </location>
</feature>